<dbReference type="InterPro" id="IPR020561">
    <property type="entry name" value="PRibGlycinamid_synth_ATP-grasp"/>
</dbReference>
<dbReference type="Pfam" id="PF01071">
    <property type="entry name" value="GARS_A"/>
    <property type="match status" value="1"/>
</dbReference>
<keyword evidence="1" id="KW-0436">Ligase</keyword>
<evidence type="ECO:0000256" key="3">
    <source>
        <dbReference type="ARBA" id="ARBA00022840"/>
    </source>
</evidence>
<proteinExistence type="predicted"/>
<accession>A0A2M8LDT8</accession>
<dbReference type="InterPro" id="IPR020562">
    <property type="entry name" value="PRibGlycinamide_synth_N"/>
</dbReference>
<dbReference type="SUPFAM" id="SSF56059">
    <property type="entry name" value="Glutathione synthetase ATP-binding domain-like"/>
    <property type="match status" value="1"/>
</dbReference>
<dbReference type="InterPro" id="IPR000115">
    <property type="entry name" value="PRibGlycinamide_synth"/>
</dbReference>
<comment type="caution">
    <text evidence="6">The sequence shown here is derived from an EMBL/GenBank/DDBJ whole genome shotgun (WGS) entry which is preliminary data.</text>
</comment>
<dbReference type="GO" id="GO:0005524">
    <property type="term" value="F:ATP binding"/>
    <property type="evidence" value="ECO:0007669"/>
    <property type="project" value="UniProtKB-KW"/>
</dbReference>
<dbReference type="GO" id="GO:0004637">
    <property type="term" value="F:phosphoribosylamine-glycine ligase activity"/>
    <property type="evidence" value="ECO:0007669"/>
    <property type="project" value="InterPro"/>
</dbReference>
<evidence type="ECO:0008006" key="8">
    <source>
        <dbReference type="Google" id="ProtNLM"/>
    </source>
</evidence>
<gene>
    <name evidence="6" type="ORF">COV04_04230</name>
</gene>
<dbReference type="PANTHER" id="PTHR43472:SF1">
    <property type="entry name" value="PHOSPHORIBOSYLAMINE--GLYCINE LIGASE, CHLOROPLASTIC"/>
    <property type="match status" value="1"/>
</dbReference>
<dbReference type="Proteomes" id="UP000231152">
    <property type="component" value="Unassembled WGS sequence"/>
</dbReference>
<reference evidence="6 7" key="1">
    <citation type="submission" date="2017-09" db="EMBL/GenBank/DDBJ databases">
        <title>Depth-based differentiation of microbial function through sediment-hosted aquifers and enrichment of novel symbionts in the deep terrestrial subsurface.</title>
        <authorList>
            <person name="Probst A.J."/>
            <person name="Ladd B."/>
            <person name="Jarett J.K."/>
            <person name="Geller-Mcgrath D.E."/>
            <person name="Sieber C.M."/>
            <person name="Emerson J.B."/>
            <person name="Anantharaman K."/>
            <person name="Thomas B.C."/>
            <person name="Malmstrom R."/>
            <person name="Stieglmeier M."/>
            <person name="Klingl A."/>
            <person name="Woyke T."/>
            <person name="Ryan C.M."/>
            <person name="Banfield J.F."/>
        </authorList>
    </citation>
    <scope>NUCLEOTIDE SEQUENCE [LARGE SCALE GENOMIC DNA]</scope>
    <source>
        <strain evidence="6">CG10_big_fil_rev_8_21_14_0_10_48_11</strain>
    </source>
</reference>
<evidence type="ECO:0000259" key="4">
    <source>
        <dbReference type="Pfam" id="PF01071"/>
    </source>
</evidence>
<dbReference type="EMBL" id="PFET01000013">
    <property type="protein sequence ID" value="PJE75604.1"/>
    <property type="molecule type" value="Genomic_DNA"/>
</dbReference>
<evidence type="ECO:0000256" key="1">
    <source>
        <dbReference type="ARBA" id="ARBA00022598"/>
    </source>
</evidence>
<dbReference type="AlphaFoldDB" id="A0A2M8LDT8"/>
<name>A0A2M8LDT8_9BACT</name>
<evidence type="ECO:0000313" key="7">
    <source>
        <dbReference type="Proteomes" id="UP000231152"/>
    </source>
</evidence>
<dbReference type="SUPFAM" id="SSF52440">
    <property type="entry name" value="PreATP-grasp domain"/>
    <property type="match status" value="1"/>
</dbReference>
<dbReference type="PANTHER" id="PTHR43472">
    <property type="entry name" value="PHOSPHORIBOSYLAMINE--GLYCINE LIGASE"/>
    <property type="match status" value="1"/>
</dbReference>
<dbReference type="Gene3D" id="3.40.50.20">
    <property type="match status" value="1"/>
</dbReference>
<dbReference type="Pfam" id="PF02844">
    <property type="entry name" value="GARS_N"/>
    <property type="match status" value="1"/>
</dbReference>
<protein>
    <recommendedName>
        <fullName evidence="8">ATP-grasp domain-containing protein</fullName>
    </recommendedName>
</protein>
<dbReference type="GO" id="GO:0009113">
    <property type="term" value="P:purine nucleobase biosynthetic process"/>
    <property type="evidence" value="ECO:0007669"/>
    <property type="project" value="InterPro"/>
</dbReference>
<evidence type="ECO:0000313" key="6">
    <source>
        <dbReference type="EMBL" id="PJE75604.1"/>
    </source>
</evidence>
<dbReference type="Gene3D" id="3.30.1490.20">
    <property type="entry name" value="ATP-grasp fold, A domain"/>
    <property type="match status" value="1"/>
</dbReference>
<dbReference type="InterPro" id="IPR013815">
    <property type="entry name" value="ATP_grasp_subdomain_1"/>
</dbReference>
<feature type="domain" description="Phosphoribosylglycinamide synthetase ATP-grasp (A)" evidence="4">
    <location>
        <begin position="68"/>
        <end position="126"/>
    </location>
</feature>
<feature type="domain" description="Phosphoribosylglycinamide synthetase N-terminal" evidence="5">
    <location>
        <begin position="11"/>
        <end position="67"/>
    </location>
</feature>
<evidence type="ECO:0000256" key="2">
    <source>
        <dbReference type="ARBA" id="ARBA00022741"/>
    </source>
</evidence>
<keyword evidence="2" id="KW-0547">Nucleotide-binding</keyword>
<evidence type="ECO:0000259" key="5">
    <source>
        <dbReference type="Pfam" id="PF02844"/>
    </source>
</evidence>
<dbReference type="InterPro" id="IPR016185">
    <property type="entry name" value="PreATP-grasp_dom_sf"/>
</dbReference>
<sequence>MAGGYFASHANGVSVDDDAAIDAFVKRHNVDFIVVGSEAPLCDGIVDRLTTLGITTIGPTKAAAQLEASKAFLDELCVTLGISAPESVVCHNLHEARAALRELRKKYGVLPIIKADGLAAGKGVFLKKR</sequence>
<organism evidence="6 7">
    <name type="scientific">Candidatus Uhrbacteria bacterium CG10_big_fil_rev_8_21_14_0_10_48_11</name>
    <dbReference type="NCBI Taxonomy" id="1975037"/>
    <lineage>
        <taxon>Bacteria</taxon>
        <taxon>Candidatus Uhriibacteriota</taxon>
    </lineage>
</organism>
<keyword evidence="3" id="KW-0067">ATP-binding</keyword>